<dbReference type="AlphaFoldDB" id="A0A3S0R413"/>
<dbReference type="PANTHER" id="PTHR43308">
    <property type="entry name" value="OUTER MEMBRANE PROTEIN ALPHA-RELATED"/>
    <property type="match status" value="1"/>
</dbReference>
<gene>
    <name evidence="4" type="ORF">EK386_18045</name>
</gene>
<dbReference type="PROSITE" id="PS51272">
    <property type="entry name" value="SLH"/>
    <property type="match status" value="2"/>
</dbReference>
<dbReference type="InterPro" id="IPR001119">
    <property type="entry name" value="SLH_dom"/>
</dbReference>
<keyword evidence="5" id="KW-1185">Reference proteome</keyword>
<proteinExistence type="predicted"/>
<dbReference type="RefSeq" id="WP_126660576.1">
    <property type="nucleotide sequence ID" value="NZ_RYYR01000037.1"/>
</dbReference>
<reference evidence="4 5" key="1">
    <citation type="submission" date="2018-12" db="EMBL/GenBank/DDBJ databases">
        <title>Lysinibacillus antri sp. nov., isolated from a cave soil.</title>
        <authorList>
            <person name="Narsing Rao M.P."/>
            <person name="Zhang H."/>
            <person name="Dong Z.-Y."/>
            <person name="Niu X.-K."/>
            <person name="Zhang K."/>
            <person name="Fang B.-Z."/>
            <person name="Kang Y.-Q."/>
            <person name="Xiao M."/>
            <person name="Li W.-J."/>
        </authorList>
    </citation>
    <scope>NUCLEOTIDE SEQUENCE [LARGE SCALE GENOMIC DNA]</scope>
    <source>
        <strain evidence="4 5">SYSU K30002</strain>
    </source>
</reference>
<feature type="domain" description="SLH" evidence="3">
    <location>
        <begin position="101"/>
        <end position="160"/>
    </location>
</feature>
<sequence length="866" mass="90814">MTNNKTKKYFKAGLAAAVVVSSGVAAAPMATQAQSNETISFTDLKNDHLFYNDIMNLVERGIVVGFPDRTFGAEKQVTRGQAAVILAKILNLDTVNVTDPGFIDVPKDHRYYGAIAALANADIIVGYNNKYNADAPLTRNAMAKIIALGFGLKSTETAPFKDMDHLYKDYISAMYENGITLGKSETVYDGKSLVSRGQMAAFAVRADKIERNITFEVSNIENAKIVTSKGDFKSELSIFNVENAAALEGAEVSAIIANGEIKSITSLTLNNSGTQENPVTFDGGNIIVDGPLTVNADYVAVKNVTVNKDVTLTSKVENDFTAEGLNTNGELIIEDAKAPVASMTMMVANVNTNGPKVNLANSSVKAINAQRNNIVIASDKKIPELKVASNVATIKVDAAVASVSVNGSESLQITGTGSIDKVNVVQATQLALDVKGQVKELVVSNKNAKVTIGAEAKIEKLVVPADSDLSTVIENYETVKDSITEVVDEAGTVVVPPVTGGGNENPATPLTLDVKGLAANDGTASVNLSGAGTSASPYVLTADPAKEGYVLQFAANSTSNVNLAAEGIGLKLVDSTLTDEQKTQLQNYYASKPEAYAQYLAGALAGTNPFAVIKNDADKGLVLYDGAKLDSGSENADLGMLIPGDFPAGTYTLEGQVGDQTFTYVIKVENPATPLTLDVKGLTANDGTASVNLNGAGTTASPYVLTADPAKEGYVLQFAANSTSNVNLAAEGIGLKLVDSTLTEEQLTSLEQYYASKPEAYAQYLAGALAGTNPFAVIKNDADKGLVLYDGAKLAGGSTNAELGMLIPGNFPAGTYTLEGQVGDQTFTYVLKVENPATVMEDESVASTTLNMDENFIIEDGIVKLV</sequence>
<name>A0A3S0R413_9BACI</name>
<dbReference type="PANTHER" id="PTHR43308:SF5">
    <property type="entry name" value="S-LAYER PROTEIN _ PEPTIDOGLYCAN ENDO-BETA-N-ACETYLGLUCOSAMINIDASE"/>
    <property type="match status" value="1"/>
</dbReference>
<evidence type="ECO:0000256" key="2">
    <source>
        <dbReference type="SAM" id="SignalP"/>
    </source>
</evidence>
<dbReference type="Proteomes" id="UP000287910">
    <property type="component" value="Unassembled WGS sequence"/>
</dbReference>
<keyword evidence="1 2" id="KW-0732">Signal</keyword>
<evidence type="ECO:0000259" key="3">
    <source>
        <dbReference type="PROSITE" id="PS51272"/>
    </source>
</evidence>
<organism evidence="4 5">
    <name type="scientific">Lysinibacillus antri</name>
    <dbReference type="NCBI Taxonomy" id="2498145"/>
    <lineage>
        <taxon>Bacteria</taxon>
        <taxon>Bacillati</taxon>
        <taxon>Bacillota</taxon>
        <taxon>Bacilli</taxon>
        <taxon>Bacillales</taxon>
        <taxon>Bacillaceae</taxon>
        <taxon>Lysinibacillus</taxon>
    </lineage>
</organism>
<accession>A0A3S0R413</accession>
<feature type="chain" id="PRO_5039188485" evidence="2">
    <location>
        <begin position="27"/>
        <end position="866"/>
    </location>
</feature>
<evidence type="ECO:0000313" key="4">
    <source>
        <dbReference type="EMBL" id="RUL47494.1"/>
    </source>
</evidence>
<feature type="domain" description="SLH" evidence="3">
    <location>
        <begin position="37"/>
        <end position="100"/>
    </location>
</feature>
<dbReference type="Pfam" id="PF00395">
    <property type="entry name" value="SLH"/>
    <property type="match status" value="3"/>
</dbReference>
<evidence type="ECO:0000313" key="5">
    <source>
        <dbReference type="Proteomes" id="UP000287910"/>
    </source>
</evidence>
<dbReference type="EMBL" id="RYYR01000037">
    <property type="protein sequence ID" value="RUL47494.1"/>
    <property type="molecule type" value="Genomic_DNA"/>
</dbReference>
<dbReference type="InterPro" id="IPR051465">
    <property type="entry name" value="Cell_Envelope_Struct_Comp"/>
</dbReference>
<comment type="caution">
    <text evidence="4">The sequence shown here is derived from an EMBL/GenBank/DDBJ whole genome shotgun (WGS) entry which is preliminary data.</text>
</comment>
<evidence type="ECO:0000256" key="1">
    <source>
        <dbReference type="ARBA" id="ARBA00022729"/>
    </source>
</evidence>
<protein>
    <submittedName>
        <fullName evidence="4">S-layer homology domain-containing protein</fullName>
    </submittedName>
</protein>
<feature type="signal peptide" evidence="2">
    <location>
        <begin position="1"/>
        <end position="26"/>
    </location>
</feature>